<proteinExistence type="predicted"/>
<evidence type="ECO:0000259" key="9">
    <source>
        <dbReference type="PROSITE" id="PS50850"/>
    </source>
</evidence>
<reference evidence="11" key="1">
    <citation type="journal article" date="2019" name="Int. J. Syst. Evol. Microbiol.">
        <title>The Global Catalogue of Microorganisms (GCM) 10K type strain sequencing project: providing services to taxonomists for standard genome sequencing and annotation.</title>
        <authorList>
            <consortium name="The Broad Institute Genomics Platform"/>
            <consortium name="The Broad Institute Genome Sequencing Center for Infectious Disease"/>
            <person name="Wu L."/>
            <person name="Ma J."/>
        </authorList>
    </citation>
    <scope>NUCLEOTIDE SEQUENCE [LARGE SCALE GENOMIC DNA]</scope>
    <source>
        <strain evidence="11">LMG 24813</strain>
    </source>
</reference>
<keyword evidence="5" id="KW-0769">Symport</keyword>
<dbReference type="PROSITE" id="PS50850">
    <property type="entry name" value="MFS"/>
    <property type="match status" value="1"/>
</dbReference>
<evidence type="ECO:0000256" key="8">
    <source>
        <dbReference type="SAM" id="Phobius"/>
    </source>
</evidence>
<feature type="domain" description="Major facilitator superfamily (MFS) profile" evidence="9">
    <location>
        <begin position="14"/>
        <end position="432"/>
    </location>
</feature>
<evidence type="ECO:0000256" key="1">
    <source>
        <dbReference type="ARBA" id="ARBA00004651"/>
    </source>
</evidence>
<dbReference type="PANTHER" id="PTHR43528:SF8">
    <property type="entry name" value="BLR0239 PROTEIN"/>
    <property type="match status" value="1"/>
</dbReference>
<evidence type="ECO:0000256" key="6">
    <source>
        <dbReference type="ARBA" id="ARBA00022989"/>
    </source>
</evidence>
<evidence type="ECO:0000256" key="7">
    <source>
        <dbReference type="ARBA" id="ARBA00023136"/>
    </source>
</evidence>
<feature type="transmembrane region" description="Helical" evidence="8">
    <location>
        <begin position="186"/>
        <end position="205"/>
    </location>
</feature>
<accession>A0ABV8NYD0</accession>
<gene>
    <name evidence="10" type="ORF">ACFOY1_09550</name>
</gene>
<keyword evidence="4 8" id="KW-0812">Transmembrane</keyword>
<dbReference type="RefSeq" id="WP_217963450.1">
    <property type="nucleotide sequence ID" value="NZ_JAHTBN010000002.1"/>
</dbReference>
<comment type="subcellular location">
    <subcellularLocation>
        <location evidence="1">Cell membrane</location>
        <topology evidence="1">Multi-pass membrane protein</topology>
    </subcellularLocation>
</comment>
<feature type="transmembrane region" description="Helical" evidence="8">
    <location>
        <begin position="110"/>
        <end position="130"/>
    </location>
</feature>
<dbReference type="Proteomes" id="UP001595848">
    <property type="component" value="Unassembled WGS sequence"/>
</dbReference>
<feature type="transmembrane region" description="Helical" evidence="8">
    <location>
        <begin position="151"/>
        <end position="174"/>
    </location>
</feature>
<keyword evidence="11" id="KW-1185">Reference proteome</keyword>
<dbReference type="InterPro" id="IPR020846">
    <property type="entry name" value="MFS_dom"/>
</dbReference>
<keyword evidence="6 8" id="KW-1133">Transmembrane helix</keyword>
<feature type="transmembrane region" description="Helical" evidence="8">
    <location>
        <begin position="379"/>
        <end position="398"/>
    </location>
</feature>
<keyword evidence="2" id="KW-0813">Transport</keyword>
<feature type="transmembrane region" description="Helical" evidence="8">
    <location>
        <begin position="86"/>
        <end position="104"/>
    </location>
</feature>
<feature type="transmembrane region" description="Helical" evidence="8">
    <location>
        <begin position="50"/>
        <end position="74"/>
    </location>
</feature>
<sequence length="439" mass="47531">MSDMQVSPRMMRRVVAASVIGNALEWFDFAIFGLFAVVISRLFFPAHSDFASLLLALATFGVGFAMRPLGGVILGLYGDRVGRKKALSLTILLMAIGTGMMGILPTYEAIGIAAPLLMVLARLIQGFSTGGEFSGATTMLIEFAPEHRRGFYGSFQMCSQALAFSCGALAAYLLTAHLTPHDLDTWGWRIPFLFGILVGPVGWVIRARIDESPEFVAYMRDKAGKAQAGRDSVRSSFASLFRDYPREMLATLCICVVGTVSAYVFVFFMPIFAKRQLGMPIADVNLATFVGTAVLLVCCPLAGHLSDRYGRKAVYLPGMIAYGIAGYFLFRHFVQSPSFESLLLAQVLISFFMSFFWGPTPITLTEVFPVGVRSTGASITYNVAVLVFGGLAPLFNTWLVKATGSNMAPIYYVMASVLIGLVGALLLPGTAARLRARPA</sequence>
<organism evidence="10 11">
    <name type="scientific">Candidimonas humi</name>
    <dbReference type="NCBI Taxonomy" id="683355"/>
    <lineage>
        <taxon>Bacteria</taxon>
        <taxon>Pseudomonadati</taxon>
        <taxon>Pseudomonadota</taxon>
        <taxon>Betaproteobacteria</taxon>
        <taxon>Burkholderiales</taxon>
        <taxon>Alcaligenaceae</taxon>
        <taxon>Candidimonas</taxon>
    </lineage>
</organism>
<dbReference type="InterPro" id="IPR005828">
    <property type="entry name" value="MFS_sugar_transport-like"/>
</dbReference>
<name>A0ABV8NYD0_9BURK</name>
<dbReference type="InterPro" id="IPR051084">
    <property type="entry name" value="H+-coupled_symporters"/>
</dbReference>
<feature type="transmembrane region" description="Helical" evidence="8">
    <location>
        <begin position="284"/>
        <end position="302"/>
    </location>
</feature>
<evidence type="ECO:0000313" key="10">
    <source>
        <dbReference type="EMBL" id="MFC4201197.1"/>
    </source>
</evidence>
<feature type="transmembrane region" description="Helical" evidence="8">
    <location>
        <begin position="410"/>
        <end position="427"/>
    </location>
</feature>
<evidence type="ECO:0000256" key="4">
    <source>
        <dbReference type="ARBA" id="ARBA00022692"/>
    </source>
</evidence>
<feature type="transmembrane region" description="Helical" evidence="8">
    <location>
        <begin position="314"/>
        <end position="330"/>
    </location>
</feature>
<feature type="transmembrane region" description="Helical" evidence="8">
    <location>
        <begin position="20"/>
        <end position="44"/>
    </location>
</feature>
<protein>
    <submittedName>
        <fullName evidence="10">MFS transporter</fullName>
    </submittedName>
</protein>
<dbReference type="Pfam" id="PF00083">
    <property type="entry name" value="Sugar_tr"/>
    <property type="match status" value="1"/>
</dbReference>
<evidence type="ECO:0000256" key="3">
    <source>
        <dbReference type="ARBA" id="ARBA00022475"/>
    </source>
</evidence>
<dbReference type="PANTHER" id="PTHR43528">
    <property type="entry name" value="ALPHA-KETOGLUTARATE PERMEASE"/>
    <property type="match status" value="1"/>
</dbReference>
<evidence type="ECO:0000256" key="5">
    <source>
        <dbReference type="ARBA" id="ARBA00022847"/>
    </source>
</evidence>
<comment type="caution">
    <text evidence="10">The sequence shown here is derived from an EMBL/GenBank/DDBJ whole genome shotgun (WGS) entry which is preliminary data.</text>
</comment>
<keyword evidence="3" id="KW-1003">Cell membrane</keyword>
<evidence type="ECO:0000313" key="11">
    <source>
        <dbReference type="Proteomes" id="UP001595848"/>
    </source>
</evidence>
<feature type="transmembrane region" description="Helical" evidence="8">
    <location>
        <begin position="249"/>
        <end position="272"/>
    </location>
</feature>
<keyword evidence="7 8" id="KW-0472">Membrane</keyword>
<dbReference type="EMBL" id="JBHSBV010000003">
    <property type="protein sequence ID" value="MFC4201197.1"/>
    <property type="molecule type" value="Genomic_DNA"/>
</dbReference>
<evidence type="ECO:0000256" key="2">
    <source>
        <dbReference type="ARBA" id="ARBA00022448"/>
    </source>
</evidence>